<proteinExistence type="predicted"/>
<dbReference type="Pfam" id="PF09797">
    <property type="entry name" value="NatB_MDM20"/>
    <property type="match status" value="1"/>
</dbReference>
<evidence type="ECO:0000313" key="1">
    <source>
        <dbReference type="EMBL" id="KKA28350.1"/>
    </source>
</evidence>
<gene>
    <name evidence="1" type="ORF">TD95_000243</name>
</gene>
<comment type="caution">
    <text evidence="1">The sequence shown here is derived from an EMBL/GenBank/DDBJ whole genome shotgun (WGS) entry which is preliminary data.</text>
</comment>
<evidence type="ECO:0000313" key="2">
    <source>
        <dbReference type="Proteomes" id="UP000033483"/>
    </source>
</evidence>
<dbReference type="InterPro" id="IPR019183">
    <property type="entry name" value="NAA25_NatB_aux_su"/>
</dbReference>
<sequence>MSGFWNLPRLKRGVDLQLQTAYNDNDWPRVARLAAKRATISDRQYHEILKTAAEAQIDLPVSRYAAVVLATKMLKDGTVVADIESFDLLDWATKDVADDDFFITVMGPLRLRSVKSGKWSRAAMLLCFEACLRNWDLASAQQIAAFQDRSFKQERSFLFFNIAVTFLFATSDQCAKDKKALYSTLASRMALKANQDTAAAPKNPASQEEEVLVYYGILSAQGLLKDWQGLLTDESLGPIAQCRLGRKEPFLSSLRAFEKFGDWNSIYKLTKAAMTDPESTAETWKPSVLASDWALWQYFLKAARHVREANPEIVQEVSSRIEAASSDDAPAILRRTMILAKILACFELGDSSDSNPDAVKHMADMIQNLTVVARFEDLRPLVQRMAPADMHALLQAVSQPAESRKPIDVVLKQALIGKLRFLIATCPGSPASTQDFAAIITDACARLQNLSYPGRDSAVDEIAALFKDLDVSETKPIKAELSPDFAILIAVALIKLSGLTPGNVCFAKMSYLLQAIAVLENQLHITPKDHGVLILLVRLHTLIGSARRASEVWDVLDVKRTIVDSLAPLFLDRLCTVSPVLVSPTILASHKITRTVLSYYENVLSTNMPKSVVQAIHAKSYSSLIQIPEYIASLKTSSTRAMGYLERRRATRAFTGKPDDWTLADVPVYSETVNFGPFPTLESSTARPIYETLSLGPPPSNERTQLAVLGEKLFSILAFKPPTMYKPSAAAITAEETYVTEALTRLANSFGRYLTAADLSVKLTPAEFTYYHTLALLTHFTLSMCPPTPGAVHKPTVDAVIGSLTDLTNVISTRLSDSPDSATKALAFFSSLHDLWHLRDTACAVRVCLDYITLFNSRQKPARPPPKDDAAHMKALAAAAAAASAQAKTWVALAKKAVGEAGFERKIAEVAFGAVDGGVTETVRKAADIEGTSAANWAKKIVESWRENIAGWETIKWE</sequence>
<keyword evidence="2" id="KW-1185">Reference proteome</keyword>
<protein>
    <submittedName>
        <fullName evidence="1">Uncharacterized protein</fullName>
    </submittedName>
</protein>
<accession>A0A0F4ZDP3</accession>
<organism evidence="1 2">
    <name type="scientific">Thielaviopsis punctulata</name>
    <dbReference type="NCBI Taxonomy" id="72032"/>
    <lineage>
        <taxon>Eukaryota</taxon>
        <taxon>Fungi</taxon>
        <taxon>Dikarya</taxon>
        <taxon>Ascomycota</taxon>
        <taxon>Pezizomycotina</taxon>
        <taxon>Sordariomycetes</taxon>
        <taxon>Hypocreomycetidae</taxon>
        <taxon>Microascales</taxon>
        <taxon>Ceratocystidaceae</taxon>
        <taxon>Thielaviopsis</taxon>
    </lineage>
</organism>
<dbReference type="EMBL" id="LAEV01001332">
    <property type="protein sequence ID" value="KKA28350.1"/>
    <property type="molecule type" value="Genomic_DNA"/>
</dbReference>
<dbReference type="OrthoDB" id="1874341at2759"/>
<dbReference type="AlphaFoldDB" id="A0A0F4ZDP3"/>
<name>A0A0F4ZDP3_9PEZI</name>
<dbReference type="Proteomes" id="UP000033483">
    <property type="component" value="Unassembled WGS sequence"/>
</dbReference>
<reference evidence="1 2" key="1">
    <citation type="submission" date="2015-03" db="EMBL/GenBank/DDBJ databases">
        <authorList>
            <person name="Radwan O."/>
            <person name="Al-Naeli F.A."/>
            <person name="Rendon G.A."/>
            <person name="Fields C."/>
        </authorList>
    </citation>
    <scope>NUCLEOTIDE SEQUENCE [LARGE SCALE GENOMIC DNA]</scope>
    <source>
        <strain evidence="1">CR-DP1</strain>
    </source>
</reference>